<dbReference type="InterPro" id="IPR013786">
    <property type="entry name" value="AcylCoA_DH/ox_N"/>
</dbReference>
<evidence type="ECO:0000313" key="8">
    <source>
        <dbReference type="EMBL" id="MFC5853655.1"/>
    </source>
</evidence>
<dbReference type="Pfam" id="PF02771">
    <property type="entry name" value="Acyl-CoA_dh_N"/>
    <property type="match status" value="1"/>
</dbReference>
<dbReference type="PANTHER" id="PTHR48083">
    <property type="entry name" value="MEDIUM-CHAIN SPECIFIC ACYL-COA DEHYDROGENASE, MITOCHONDRIAL-RELATED"/>
    <property type="match status" value="1"/>
</dbReference>
<comment type="similarity">
    <text evidence="2">Belongs to the acyl-CoA dehydrogenase family.</text>
</comment>
<dbReference type="Gene3D" id="1.20.140.10">
    <property type="entry name" value="Butyryl-CoA Dehydrogenase, subunit A, domain 3"/>
    <property type="match status" value="1"/>
</dbReference>
<comment type="cofactor">
    <cofactor evidence="1">
        <name>FAD</name>
        <dbReference type="ChEBI" id="CHEBI:57692"/>
    </cofactor>
</comment>
<evidence type="ECO:0000256" key="1">
    <source>
        <dbReference type="ARBA" id="ARBA00001974"/>
    </source>
</evidence>
<keyword evidence="4" id="KW-0274">FAD</keyword>
<name>A0ABW1DYE2_9ACTN</name>
<evidence type="ECO:0000259" key="7">
    <source>
        <dbReference type="Pfam" id="PF02771"/>
    </source>
</evidence>
<keyword evidence="3" id="KW-0285">Flavoprotein</keyword>
<keyword evidence="5" id="KW-0560">Oxidoreductase</keyword>
<evidence type="ECO:0000256" key="3">
    <source>
        <dbReference type="ARBA" id="ARBA00022630"/>
    </source>
</evidence>
<dbReference type="Gene3D" id="1.10.540.10">
    <property type="entry name" value="Acyl-CoA dehydrogenase/oxidase, N-terminal domain"/>
    <property type="match status" value="1"/>
</dbReference>
<reference evidence="9" key="1">
    <citation type="journal article" date="2019" name="Int. J. Syst. Evol. Microbiol.">
        <title>The Global Catalogue of Microorganisms (GCM) 10K type strain sequencing project: providing services to taxonomists for standard genome sequencing and annotation.</title>
        <authorList>
            <consortium name="The Broad Institute Genomics Platform"/>
            <consortium name="The Broad Institute Genome Sequencing Center for Infectious Disease"/>
            <person name="Wu L."/>
            <person name="Ma J."/>
        </authorList>
    </citation>
    <scope>NUCLEOTIDE SEQUENCE [LARGE SCALE GENOMIC DNA]</scope>
    <source>
        <strain evidence="9">JCM 10411</strain>
    </source>
</reference>
<evidence type="ECO:0000256" key="4">
    <source>
        <dbReference type="ARBA" id="ARBA00022827"/>
    </source>
</evidence>
<dbReference type="SUPFAM" id="SSF56645">
    <property type="entry name" value="Acyl-CoA dehydrogenase NM domain-like"/>
    <property type="match status" value="1"/>
</dbReference>
<dbReference type="InterPro" id="IPR009100">
    <property type="entry name" value="AcylCoA_DH/oxidase_NM_dom_sf"/>
</dbReference>
<dbReference type="Pfam" id="PF00441">
    <property type="entry name" value="Acyl-CoA_dh_1"/>
    <property type="match status" value="1"/>
</dbReference>
<gene>
    <name evidence="8" type="ORF">ACFPZI_18125</name>
</gene>
<evidence type="ECO:0000256" key="2">
    <source>
        <dbReference type="ARBA" id="ARBA00009347"/>
    </source>
</evidence>
<proteinExistence type="inferred from homology"/>
<sequence>MTGPEGRLTTELGADPDLVEIFTELMDKHRSVTVPAARSDLDRALWERLDKLGFTLLSTSEEHGGSGGTLLDSTALLGLAAGAGAAVPLAEHDLLAAWLLAEAGSSAPAGIRTAALPDADGLARSVPWAGRTDGVVALWHDPADRVWRVADLTGEDLTVRARDDLSGLPRADVACAPRALRAGVEVAPEVAERYTLRGSLARCAQMTGAMEAALDLVVAYANERVQFGRPVGRFQSVQQLVVGIAAEVSLARAATDAAAQAVSVHGWDDEHTRFLIAVARSGVGHASSLVVRSAHQVLGAIGTTAEHPLHLLTKPVLAWRADFGSMHDWDVRLTGAAVRAGGAGLWERVAPLS</sequence>
<evidence type="ECO:0000256" key="5">
    <source>
        <dbReference type="ARBA" id="ARBA00023002"/>
    </source>
</evidence>
<dbReference type="InterPro" id="IPR037069">
    <property type="entry name" value="AcylCoA_DH/ox_N_sf"/>
</dbReference>
<dbReference type="InterPro" id="IPR009075">
    <property type="entry name" value="AcylCo_DH/oxidase_C"/>
</dbReference>
<dbReference type="RefSeq" id="WP_355897567.1">
    <property type="nucleotide sequence ID" value="NZ_JBHSOA010000037.1"/>
</dbReference>
<comment type="caution">
    <text evidence="8">The sequence shown here is derived from an EMBL/GenBank/DDBJ whole genome shotgun (WGS) entry which is preliminary data.</text>
</comment>
<protein>
    <submittedName>
        <fullName evidence="8">Acyl-CoA dehydrogenase family protein</fullName>
    </submittedName>
</protein>
<dbReference type="InterPro" id="IPR050741">
    <property type="entry name" value="Acyl-CoA_dehydrogenase"/>
</dbReference>
<evidence type="ECO:0000259" key="6">
    <source>
        <dbReference type="Pfam" id="PF00441"/>
    </source>
</evidence>
<dbReference type="Proteomes" id="UP001596180">
    <property type="component" value="Unassembled WGS sequence"/>
</dbReference>
<organism evidence="8 9">
    <name type="scientific">Streptomyces chlorus</name>
    <dbReference type="NCBI Taxonomy" id="887452"/>
    <lineage>
        <taxon>Bacteria</taxon>
        <taxon>Bacillati</taxon>
        <taxon>Actinomycetota</taxon>
        <taxon>Actinomycetes</taxon>
        <taxon>Kitasatosporales</taxon>
        <taxon>Streptomycetaceae</taxon>
        <taxon>Streptomyces</taxon>
    </lineage>
</organism>
<accession>A0ABW1DYE2</accession>
<feature type="domain" description="Acyl-CoA dehydrogenase/oxidase N-terminal" evidence="7">
    <location>
        <begin position="38"/>
        <end position="106"/>
    </location>
</feature>
<dbReference type="InterPro" id="IPR036250">
    <property type="entry name" value="AcylCo_DH-like_C"/>
</dbReference>
<dbReference type="EMBL" id="JBHSOA010000037">
    <property type="protein sequence ID" value="MFC5853655.1"/>
    <property type="molecule type" value="Genomic_DNA"/>
</dbReference>
<dbReference type="PANTHER" id="PTHR48083:SF2">
    <property type="entry name" value="MEDIUM-CHAIN SPECIFIC ACYL-COA DEHYDROGENASE, MITOCHONDRIAL"/>
    <property type="match status" value="1"/>
</dbReference>
<keyword evidence="9" id="KW-1185">Reference proteome</keyword>
<dbReference type="SUPFAM" id="SSF47203">
    <property type="entry name" value="Acyl-CoA dehydrogenase C-terminal domain-like"/>
    <property type="match status" value="1"/>
</dbReference>
<evidence type="ECO:0000313" key="9">
    <source>
        <dbReference type="Proteomes" id="UP001596180"/>
    </source>
</evidence>
<feature type="domain" description="Acyl-CoA dehydrogenase/oxidase C-terminal" evidence="6">
    <location>
        <begin position="200"/>
        <end position="316"/>
    </location>
</feature>